<dbReference type="EMBL" id="SPPA01000029">
    <property type="protein sequence ID" value="TFV08179.1"/>
    <property type="molecule type" value="Genomic_DNA"/>
</dbReference>
<evidence type="ECO:0000313" key="2">
    <source>
        <dbReference type="Proteomes" id="UP000297396"/>
    </source>
</evidence>
<dbReference type="AlphaFoldDB" id="A0A4Y9JTC5"/>
<protein>
    <recommendedName>
        <fullName evidence="3">Toxin YafO</fullName>
    </recommendedName>
</protein>
<evidence type="ECO:0000313" key="1">
    <source>
        <dbReference type="EMBL" id="TFV08179.1"/>
    </source>
</evidence>
<organism evidence="1 2">
    <name type="scientific">Muribacter muris</name>
    <dbReference type="NCBI Taxonomy" id="67855"/>
    <lineage>
        <taxon>Bacteria</taxon>
        <taxon>Pseudomonadati</taxon>
        <taxon>Pseudomonadota</taxon>
        <taxon>Gammaproteobacteria</taxon>
        <taxon>Pasteurellales</taxon>
        <taxon>Pasteurellaceae</taxon>
        <taxon>Muribacter</taxon>
    </lineage>
</organism>
<proteinExistence type="predicted"/>
<reference evidence="1 2" key="1">
    <citation type="submission" date="2019-03" db="EMBL/GenBank/DDBJ databases">
        <title>Diversity of the mouse oral microbiome.</title>
        <authorList>
            <person name="Joseph S."/>
            <person name="Aduse-Opoku J."/>
            <person name="Curtis M."/>
            <person name="Wade W."/>
            <person name="Hashim A."/>
        </authorList>
    </citation>
    <scope>NUCLEOTIDE SEQUENCE [LARGE SCALE GENOMIC DNA]</scope>
    <source>
        <strain evidence="1 2">WT12</strain>
    </source>
</reference>
<dbReference type="RefSeq" id="WP_135058363.1">
    <property type="nucleotide sequence ID" value="NZ_JADGLC010000029.1"/>
</dbReference>
<dbReference type="Proteomes" id="UP000297396">
    <property type="component" value="Unassembled WGS sequence"/>
</dbReference>
<evidence type="ECO:0008006" key="3">
    <source>
        <dbReference type="Google" id="ProtNLM"/>
    </source>
</evidence>
<accession>A0A4Y9JTC5</accession>
<dbReference type="Pfam" id="PF13957">
    <property type="entry name" value="YafO_toxin"/>
    <property type="match status" value="1"/>
</dbReference>
<comment type="caution">
    <text evidence="1">The sequence shown here is derived from an EMBL/GenBank/DDBJ whole genome shotgun (WGS) entry which is preliminary data.</text>
</comment>
<name>A0A4Y9JTC5_9PAST</name>
<dbReference type="InterPro" id="IPR020353">
    <property type="entry name" value="Toxin_YafO"/>
</dbReference>
<gene>
    <name evidence="1" type="ORF">E4T80_10995</name>
</gene>
<sequence>MPAKFTFLPILTNIPYIDRLAVGLALHHDTGKYPDFLGHSGGFEQNAKASDSQLHKIHIALYQNDWTLRTWQKRSGYTRTCDNFVIYVRHFFFDDCFQIIDILTPDAHKTLDSRISHYIELAEQFHALNQQEMSVIDFYTSSHQISKTITLTR</sequence>
<dbReference type="OrthoDB" id="5677576at2"/>